<dbReference type="RefSeq" id="WP_091498553.1">
    <property type="nucleotide sequence ID" value="NZ_FOMH01000017.1"/>
</dbReference>
<feature type="domain" description="SusD-like N-terminal" evidence="8">
    <location>
        <begin position="39"/>
        <end position="226"/>
    </location>
</feature>
<evidence type="ECO:0000313" key="9">
    <source>
        <dbReference type="EMBL" id="SFD99061.1"/>
    </source>
</evidence>
<evidence type="ECO:0000313" key="10">
    <source>
        <dbReference type="Proteomes" id="UP000199672"/>
    </source>
</evidence>
<feature type="chain" id="PRO_5011543457" evidence="6">
    <location>
        <begin position="21"/>
        <end position="470"/>
    </location>
</feature>
<evidence type="ECO:0000259" key="7">
    <source>
        <dbReference type="Pfam" id="PF07980"/>
    </source>
</evidence>
<dbReference type="Pfam" id="PF07980">
    <property type="entry name" value="SusD_RagB"/>
    <property type="match status" value="1"/>
</dbReference>
<dbReference type="Pfam" id="PF14322">
    <property type="entry name" value="SusD-like_3"/>
    <property type="match status" value="1"/>
</dbReference>
<evidence type="ECO:0000256" key="3">
    <source>
        <dbReference type="ARBA" id="ARBA00022729"/>
    </source>
</evidence>
<evidence type="ECO:0000256" key="1">
    <source>
        <dbReference type="ARBA" id="ARBA00004442"/>
    </source>
</evidence>
<keyword evidence="3 6" id="KW-0732">Signal</keyword>
<feature type="domain" description="RagB/SusD" evidence="7">
    <location>
        <begin position="286"/>
        <end position="470"/>
    </location>
</feature>
<protein>
    <submittedName>
        <fullName evidence="9">SusD family protein</fullName>
    </submittedName>
</protein>
<evidence type="ECO:0000256" key="4">
    <source>
        <dbReference type="ARBA" id="ARBA00023136"/>
    </source>
</evidence>
<keyword evidence="10" id="KW-1185">Reference proteome</keyword>
<accession>A0A1I1WVL6</accession>
<dbReference type="EMBL" id="FOMH01000017">
    <property type="protein sequence ID" value="SFD99061.1"/>
    <property type="molecule type" value="Genomic_DNA"/>
</dbReference>
<dbReference type="CDD" id="cd08977">
    <property type="entry name" value="SusD"/>
    <property type="match status" value="1"/>
</dbReference>
<reference evidence="10" key="1">
    <citation type="submission" date="2016-10" db="EMBL/GenBank/DDBJ databases">
        <authorList>
            <person name="Varghese N."/>
            <person name="Submissions S."/>
        </authorList>
    </citation>
    <scope>NUCLEOTIDE SEQUENCE [LARGE SCALE GENOMIC DNA]</scope>
    <source>
        <strain evidence="10">CGMCC 1.10370</strain>
    </source>
</reference>
<dbReference type="SUPFAM" id="SSF48452">
    <property type="entry name" value="TPR-like"/>
    <property type="match status" value="1"/>
</dbReference>
<feature type="signal peptide" evidence="6">
    <location>
        <begin position="1"/>
        <end position="20"/>
    </location>
</feature>
<comment type="subcellular location">
    <subcellularLocation>
        <location evidence="1">Cell outer membrane</location>
    </subcellularLocation>
</comment>
<evidence type="ECO:0000256" key="2">
    <source>
        <dbReference type="ARBA" id="ARBA00006275"/>
    </source>
</evidence>
<dbReference type="InterPro" id="IPR033985">
    <property type="entry name" value="SusD-like_N"/>
</dbReference>
<dbReference type="Gene3D" id="1.25.40.390">
    <property type="match status" value="1"/>
</dbReference>
<dbReference type="STRING" id="739143.SAMN05216297_11762"/>
<dbReference type="OrthoDB" id="5694214at2"/>
<dbReference type="AlphaFoldDB" id="A0A1I1WVL6"/>
<dbReference type="InterPro" id="IPR012944">
    <property type="entry name" value="SusD_RagB_dom"/>
</dbReference>
<dbReference type="GO" id="GO:0009279">
    <property type="term" value="C:cell outer membrane"/>
    <property type="evidence" value="ECO:0007669"/>
    <property type="project" value="UniProtKB-SubCell"/>
</dbReference>
<proteinExistence type="inferred from homology"/>
<dbReference type="InterPro" id="IPR011990">
    <property type="entry name" value="TPR-like_helical_dom_sf"/>
</dbReference>
<keyword evidence="4" id="KW-0472">Membrane</keyword>
<keyword evidence="5" id="KW-0998">Cell outer membrane</keyword>
<sequence>MKKIKHIKFIYLCICSLSIASCSIDEVKPINQLTDENVIRDKESAQNALNGVYKQWREYNTGFLPIHLAAEGNEGFITGAISGSTGMNLNQVDPDNDYLSSVYNNYYAIINQANIVIEKLENGGAVGIDEPSKLQMIAQSKFNRALAYFNLLRNFGQFYDLSSNYGVVVRTKFSRDVEAQKRNTVQETYNLIIQDLEYAVTNGPKNVKHYYGGSLAAKALLAKVKLTTKDYTSAATLALEVINNTENYALETSYAAIFTNTYNSKEVIFAPYTNLNTTEKDVSMNQINRTTYSTILEKVADAQVAGAGNLTGNGSGYDSRFLFAYSANTKGTNKQGKYPFNSSGNTGVGNTNYYLRMAEMYLIYAEAIVRSNGDSSLALSKLNAIRNRSGATAKVFTTKEQLLKDIREEKLLELFFENGECWYDLIRYHALGDVSAFTEKPSLKSVNQFILPIPLKAMIGNKLLEKNPGY</sequence>
<evidence type="ECO:0000256" key="6">
    <source>
        <dbReference type="SAM" id="SignalP"/>
    </source>
</evidence>
<comment type="similarity">
    <text evidence="2">Belongs to the SusD family.</text>
</comment>
<organism evidence="9 10">
    <name type="scientific">Flavobacterium phragmitis</name>
    <dbReference type="NCBI Taxonomy" id="739143"/>
    <lineage>
        <taxon>Bacteria</taxon>
        <taxon>Pseudomonadati</taxon>
        <taxon>Bacteroidota</taxon>
        <taxon>Flavobacteriia</taxon>
        <taxon>Flavobacteriales</taxon>
        <taxon>Flavobacteriaceae</taxon>
        <taxon>Flavobacterium</taxon>
    </lineage>
</organism>
<evidence type="ECO:0000256" key="5">
    <source>
        <dbReference type="ARBA" id="ARBA00023237"/>
    </source>
</evidence>
<evidence type="ECO:0000259" key="8">
    <source>
        <dbReference type="Pfam" id="PF14322"/>
    </source>
</evidence>
<gene>
    <name evidence="9" type="ORF">SAMN05216297_11762</name>
</gene>
<dbReference type="Proteomes" id="UP000199672">
    <property type="component" value="Unassembled WGS sequence"/>
</dbReference>
<name>A0A1I1WVL6_9FLAO</name>
<dbReference type="PROSITE" id="PS51257">
    <property type="entry name" value="PROKAR_LIPOPROTEIN"/>
    <property type="match status" value="1"/>
</dbReference>